<keyword evidence="1" id="KW-0812">Transmembrane</keyword>
<dbReference type="EMBL" id="QWGT01000008">
    <property type="protein sequence ID" value="RIJ53297.1"/>
    <property type="molecule type" value="Genomic_DNA"/>
</dbReference>
<organism evidence="2 3">
    <name type="scientific">Clavibacter lycopersici</name>
    <dbReference type="NCBI Taxonomy" id="2301718"/>
    <lineage>
        <taxon>Bacteria</taxon>
        <taxon>Bacillati</taxon>
        <taxon>Actinomycetota</taxon>
        <taxon>Actinomycetes</taxon>
        <taxon>Micrococcales</taxon>
        <taxon>Microbacteriaceae</taxon>
        <taxon>Clavibacter</taxon>
    </lineage>
</organism>
<feature type="transmembrane region" description="Helical" evidence="1">
    <location>
        <begin position="52"/>
        <end position="70"/>
    </location>
</feature>
<dbReference type="Proteomes" id="UP000266484">
    <property type="component" value="Unassembled WGS sequence"/>
</dbReference>
<keyword evidence="1" id="KW-1133">Transmembrane helix</keyword>
<comment type="caution">
    <text evidence="2">The sequence shown here is derived from an EMBL/GenBank/DDBJ whole genome shotgun (WGS) entry which is preliminary data.</text>
</comment>
<dbReference type="AlphaFoldDB" id="A0A399TG21"/>
<name>A0A399TG21_9MICO</name>
<evidence type="ECO:0000256" key="1">
    <source>
        <dbReference type="SAM" id="Phobius"/>
    </source>
</evidence>
<gene>
    <name evidence="2" type="ORF">DZG00_01330</name>
</gene>
<accession>A0A399TG21</accession>
<sequence length="79" mass="8819">MDHRRDFEHDSAAAKRLTGAPSVRQFLVLIGVTAFVSAFAVGFLELEIVTRMVLMSAVMLVLVLIGTAVIRRANLRRHR</sequence>
<dbReference type="OrthoDB" id="5123895at2"/>
<feature type="transmembrane region" description="Helical" evidence="1">
    <location>
        <begin position="26"/>
        <end position="46"/>
    </location>
</feature>
<keyword evidence="3" id="KW-1185">Reference proteome</keyword>
<keyword evidence="1" id="KW-0472">Membrane</keyword>
<proteinExistence type="predicted"/>
<protein>
    <submittedName>
        <fullName evidence="2">Uncharacterized protein</fullName>
    </submittedName>
</protein>
<evidence type="ECO:0000313" key="2">
    <source>
        <dbReference type="EMBL" id="RIJ53297.1"/>
    </source>
</evidence>
<reference evidence="2 3" key="1">
    <citation type="submission" date="2018-08" db="EMBL/GenBank/DDBJ databases">
        <title>Genome Sequence of Clavibacter michiganensis Subspecies type strains, and the Atypical Peach-Colored Strains Isolated from Tomato.</title>
        <authorList>
            <person name="Osdaghi E."/>
            <person name="Portier P."/>
            <person name="Briand M."/>
            <person name="Jacques M.-A."/>
        </authorList>
    </citation>
    <scope>NUCLEOTIDE SEQUENCE [LARGE SCALE GENOMIC DNA]</scope>
    <source>
        <strain evidence="2 3">CFBP 8615</strain>
    </source>
</reference>
<evidence type="ECO:0000313" key="3">
    <source>
        <dbReference type="Proteomes" id="UP000266484"/>
    </source>
</evidence>
<dbReference type="RefSeq" id="WP_119381459.1">
    <property type="nucleotide sequence ID" value="NZ_QWGT01000008.1"/>
</dbReference>